<sequence>MEPGMMTHGRGVGPGGGTLGQGRGQAGLEYLTQLPLAPGIVTEQRAREIQQVTAHLQNPITPEVTGKESLAPGMEDIRKGCFCRLNKNQNKRNSLG</sequence>
<reference evidence="2 3" key="1">
    <citation type="journal article" date="2019" name="Mol. Ecol. Resour.">
        <title>Improving Illumina assemblies with Hi-C and long reads: an example with the North African dromedary.</title>
        <authorList>
            <person name="Elbers J.P."/>
            <person name="Rogers M.F."/>
            <person name="Perelman P.L."/>
            <person name="Proskuryakova A.A."/>
            <person name="Serdyukova N.A."/>
            <person name="Johnson W.E."/>
            <person name="Horin P."/>
            <person name="Corander J."/>
            <person name="Murphy D."/>
            <person name="Burger P.A."/>
        </authorList>
    </citation>
    <scope>NUCLEOTIDE SEQUENCE [LARGE SCALE GENOMIC DNA]</scope>
    <source>
        <strain evidence="2">Drom800</strain>
        <tissue evidence="2">Blood</tissue>
    </source>
</reference>
<proteinExistence type="predicted"/>
<feature type="compositionally biased region" description="Gly residues" evidence="1">
    <location>
        <begin position="10"/>
        <end position="24"/>
    </location>
</feature>
<dbReference type="Proteomes" id="UP000299084">
    <property type="component" value="Unassembled WGS sequence"/>
</dbReference>
<feature type="region of interest" description="Disordered" evidence="1">
    <location>
        <begin position="1"/>
        <end position="24"/>
    </location>
</feature>
<evidence type="ECO:0000256" key="1">
    <source>
        <dbReference type="SAM" id="MobiDB-lite"/>
    </source>
</evidence>
<evidence type="ECO:0000313" key="3">
    <source>
        <dbReference type="Proteomes" id="UP000299084"/>
    </source>
</evidence>
<organism evidence="2 3">
    <name type="scientific">Camelus dromedarius</name>
    <name type="common">Dromedary</name>
    <name type="synonym">Arabian camel</name>
    <dbReference type="NCBI Taxonomy" id="9838"/>
    <lineage>
        <taxon>Eukaryota</taxon>
        <taxon>Metazoa</taxon>
        <taxon>Chordata</taxon>
        <taxon>Craniata</taxon>
        <taxon>Vertebrata</taxon>
        <taxon>Euteleostomi</taxon>
        <taxon>Mammalia</taxon>
        <taxon>Eutheria</taxon>
        <taxon>Laurasiatheria</taxon>
        <taxon>Artiodactyla</taxon>
        <taxon>Tylopoda</taxon>
        <taxon>Camelidae</taxon>
        <taxon>Camelus</taxon>
    </lineage>
</organism>
<evidence type="ECO:0000313" key="2">
    <source>
        <dbReference type="EMBL" id="KAB1280500.1"/>
    </source>
</evidence>
<dbReference type="EMBL" id="JWIN03000004">
    <property type="protein sequence ID" value="KAB1280500.1"/>
    <property type="molecule type" value="Genomic_DNA"/>
</dbReference>
<dbReference type="AlphaFoldDB" id="A0A5N4EAW8"/>
<comment type="caution">
    <text evidence="2">The sequence shown here is derived from an EMBL/GenBank/DDBJ whole genome shotgun (WGS) entry which is preliminary data.</text>
</comment>
<accession>A0A5N4EAW8</accession>
<keyword evidence="3" id="KW-1185">Reference proteome</keyword>
<gene>
    <name evidence="2" type="ORF">Cadr_000016240</name>
</gene>
<protein>
    <submittedName>
        <fullName evidence="2">Uncharacterized protein</fullName>
    </submittedName>
</protein>
<name>A0A5N4EAW8_CAMDR</name>